<dbReference type="EMBL" id="DSMG01000001">
    <property type="protein sequence ID" value="HDX29866.1"/>
    <property type="molecule type" value="Genomic_DNA"/>
</dbReference>
<dbReference type="PANTHER" id="PTHR43546:SF8">
    <property type="entry name" value="METALLO-BETA-LACTAMASE DOMAIN-CONTAINING PROTEIN"/>
    <property type="match status" value="1"/>
</dbReference>
<evidence type="ECO:0000259" key="1">
    <source>
        <dbReference type="Pfam" id="PF12706"/>
    </source>
</evidence>
<dbReference type="InterPro" id="IPR036866">
    <property type="entry name" value="RibonucZ/Hydroxyglut_hydro"/>
</dbReference>
<evidence type="ECO:0000313" key="2">
    <source>
        <dbReference type="EMBL" id="HDX29866.1"/>
    </source>
</evidence>
<comment type="caution">
    <text evidence="2">The sequence shown here is derived from an EMBL/GenBank/DDBJ whole genome shotgun (WGS) entry which is preliminary data.</text>
</comment>
<dbReference type="SUPFAM" id="SSF56281">
    <property type="entry name" value="Metallo-hydrolase/oxidoreductase"/>
    <property type="match status" value="1"/>
</dbReference>
<protein>
    <submittedName>
        <fullName evidence="2">MBL fold metallo-hydrolase</fullName>
    </submittedName>
</protein>
<keyword evidence="2" id="KW-0378">Hydrolase</keyword>
<feature type="domain" description="Metallo-beta-lactamase" evidence="1">
    <location>
        <begin position="25"/>
        <end position="207"/>
    </location>
</feature>
<dbReference type="Pfam" id="PF12706">
    <property type="entry name" value="Lactamase_B_2"/>
    <property type="match status" value="1"/>
</dbReference>
<gene>
    <name evidence="2" type="ORF">ENQ20_00045</name>
</gene>
<dbReference type="Gene3D" id="3.60.15.10">
    <property type="entry name" value="Ribonuclease Z/Hydroxyacylglutathione hydrolase-like"/>
    <property type="match status" value="1"/>
</dbReference>
<name>A0A7C1JHV0_9CHLR</name>
<reference evidence="2" key="1">
    <citation type="journal article" date="2020" name="mSystems">
        <title>Genome- and Community-Level Interaction Insights into Carbon Utilization and Element Cycling Functions of Hydrothermarchaeota in Hydrothermal Sediment.</title>
        <authorList>
            <person name="Zhou Z."/>
            <person name="Liu Y."/>
            <person name="Xu W."/>
            <person name="Pan J."/>
            <person name="Luo Z.H."/>
            <person name="Li M."/>
        </authorList>
    </citation>
    <scope>NUCLEOTIDE SEQUENCE [LARGE SCALE GENOMIC DNA]</scope>
    <source>
        <strain evidence="2">SpSt-289</strain>
    </source>
</reference>
<accession>A0A7C1JHV0</accession>
<dbReference type="InterPro" id="IPR050114">
    <property type="entry name" value="UPF0173_UPF0282_UlaG_hydrolase"/>
</dbReference>
<sequence length="254" mass="28571">MKRNERERITYIGHATVLIEVDGVRILTDPVLRYRIVHLRRRRTPILPRWQEHLDAVLISHLHYDHLDLPSLRKLGKATRLIAPLGAGVLLRQHGFTNVEELRAGERTSVGSVAVTATMAVHNGARGPFGPVAECLGYIVGAQRWRVYFPGDTDLFPEMAKIAGKVDVALMPVWGWGPTLGAGHMDPYRAAQASRLIGPQIAIPIHWGTLYPIAIHRLTRAFLVDPPFLFHEWMLRMAPQVEVRILQPGEHSDL</sequence>
<dbReference type="InterPro" id="IPR001279">
    <property type="entry name" value="Metallo-B-lactamas"/>
</dbReference>
<dbReference type="AlphaFoldDB" id="A0A7C1JHV0"/>
<organism evidence="2">
    <name type="scientific">Caldilinea aerophila</name>
    <dbReference type="NCBI Taxonomy" id="133453"/>
    <lineage>
        <taxon>Bacteria</taxon>
        <taxon>Bacillati</taxon>
        <taxon>Chloroflexota</taxon>
        <taxon>Caldilineae</taxon>
        <taxon>Caldilineales</taxon>
        <taxon>Caldilineaceae</taxon>
        <taxon>Caldilinea</taxon>
    </lineage>
</organism>
<dbReference type="GO" id="GO:0016787">
    <property type="term" value="F:hydrolase activity"/>
    <property type="evidence" value="ECO:0007669"/>
    <property type="project" value="UniProtKB-KW"/>
</dbReference>
<proteinExistence type="predicted"/>
<dbReference type="PANTHER" id="PTHR43546">
    <property type="entry name" value="UPF0173 METAL-DEPENDENT HYDROLASE MJ1163-RELATED"/>
    <property type="match status" value="1"/>
</dbReference>